<name>A0A6A5E189_PERFL</name>
<feature type="compositionally biased region" description="Low complexity" evidence="1">
    <location>
        <begin position="1"/>
        <end position="24"/>
    </location>
</feature>
<evidence type="ECO:0000256" key="1">
    <source>
        <dbReference type="SAM" id="MobiDB-lite"/>
    </source>
</evidence>
<gene>
    <name evidence="2" type="ORF">PFLUV_G00141950</name>
</gene>
<dbReference type="Proteomes" id="UP000465112">
    <property type="component" value="Chromosome 12"/>
</dbReference>
<dbReference type="EMBL" id="VHII01000012">
    <property type="protein sequence ID" value="KAF1382267.1"/>
    <property type="molecule type" value="Genomic_DNA"/>
</dbReference>
<evidence type="ECO:0000313" key="2">
    <source>
        <dbReference type="EMBL" id="KAF1382267.1"/>
    </source>
</evidence>
<accession>A0A6A5E189</accession>
<evidence type="ECO:0000313" key="3">
    <source>
        <dbReference type="Proteomes" id="UP000465112"/>
    </source>
</evidence>
<reference evidence="2 3" key="1">
    <citation type="submission" date="2019-06" db="EMBL/GenBank/DDBJ databases">
        <title>A chromosome-scale genome assembly of the European perch, Perca fluviatilis.</title>
        <authorList>
            <person name="Roques C."/>
            <person name="Zahm M."/>
            <person name="Cabau C."/>
            <person name="Klopp C."/>
            <person name="Bouchez O."/>
            <person name="Donnadieu C."/>
            <person name="Kuhl H."/>
            <person name="Gislard M."/>
            <person name="Guendouz S."/>
            <person name="Journot L."/>
            <person name="Haffray P."/>
            <person name="Bestin A."/>
            <person name="Morvezen R."/>
            <person name="Feron R."/>
            <person name="Wen M."/>
            <person name="Jouanno E."/>
            <person name="Herpin A."/>
            <person name="Schartl M."/>
            <person name="Postlethwait J."/>
            <person name="Schaerlinger B."/>
            <person name="Chardard D."/>
            <person name="Lecocq T."/>
            <person name="Poncet C."/>
            <person name="Jaffrelo L."/>
            <person name="Lampietro C."/>
            <person name="Guiguen Y."/>
        </authorList>
    </citation>
    <scope>NUCLEOTIDE SEQUENCE [LARGE SCALE GENOMIC DNA]</scope>
    <source>
        <tissue evidence="2">Blood</tissue>
    </source>
</reference>
<dbReference type="AlphaFoldDB" id="A0A6A5E189"/>
<comment type="caution">
    <text evidence="2">The sequence shown here is derived from an EMBL/GenBank/DDBJ whole genome shotgun (WGS) entry which is preliminary data.</text>
</comment>
<sequence>MYGQNQGNQYPPGYPNNPQQMPGGFPQYPPGTVPGPNYPPQPYAMVRATYAMDMATGTVTVTVTGTGTGMVTGMSDVTRKEGTLGGPPAAPAAATRTR</sequence>
<proteinExistence type="predicted"/>
<organism evidence="2 3">
    <name type="scientific">Perca fluviatilis</name>
    <name type="common">European perch</name>
    <dbReference type="NCBI Taxonomy" id="8168"/>
    <lineage>
        <taxon>Eukaryota</taxon>
        <taxon>Metazoa</taxon>
        <taxon>Chordata</taxon>
        <taxon>Craniata</taxon>
        <taxon>Vertebrata</taxon>
        <taxon>Euteleostomi</taxon>
        <taxon>Actinopterygii</taxon>
        <taxon>Neopterygii</taxon>
        <taxon>Teleostei</taxon>
        <taxon>Neoteleostei</taxon>
        <taxon>Acanthomorphata</taxon>
        <taxon>Eupercaria</taxon>
        <taxon>Perciformes</taxon>
        <taxon>Percoidei</taxon>
        <taxon>Percidae</taxon>
        <taxon>Percinae</taxon>
        <taxon>Perca</taxon>
    </lineage>
</organism>
<keyword evidence="3" id="KW-1185">Reference proteome</keyword>
<feature type="compositionally biased region" description="Pro residues" evidence="1">
    <location>
        <begin position="27"/>
        <end position="37"/>
    </location>
</feature>
<feature type="region of interest" description="Disordered" evidence="1">
    <location>
        <begin position="1"/>
        <end position="37"/>
    </location>
</feature>
<protein>
    <submittedName>
        <fullName evidence="2">Uncharacterized protein</fullName>
    </submittedName>
</protein>
<feature type="region of interest" description="Disordered" evidence="1">
    <location>
        <begin position="66"/>
        <end position="98"/>
    </location>
</feature>